<evidence type="ECO:0000313" key="2">
    <source>
        <dbReference type="EMBL" id="SIR66903.1"/>
    </source>
</evidence>
<feature type="region of interest" description="Disordered" evidence="1">
    <location>
        <begin position="34"/>
        <end position="59"/>
    </location>
</feature>
<feature type="compositionally biased region" description="Basic and acidic residues" evidence="1">
    <location>
        <begin position="49"/>
        <end position="59"/>
    </location>
</feature>
<evidence type="ECO:0000313" key="3">
    <source>
        <dbReference type="Proteomes" id="UP000186914"/>
    </source>
</evidence>
<organism evidence="2 3">
    <name type="scientific">Haladaptatus litoreus</name>
    <dbReference type="NCBI Taxonomy" id="553468"/>
    <lineage>
        <taxon>Archaea</taxon>
        <taxon>Methanobacteriati</taxon>
        <taxon>Methanobacteriota</taxon>
        <taxon>Stenosarchaea group</taxon>
        <taxon>Halobacteria</taxon>
        <taxon>Halobacteriales</taxon>
        <taxon>Haladaptataceae</taxon>
        <taxon>Haladaptatus</taxon>
    </lineage>
</organism>
<evidence type="ECO:0000256" key="1">
    <source>
        <dbReference type="SAM" id="MobiDB-lite"/>
    </source>
</evidence>
<proteinExistence type="predicted"/>
<protein>
    <submittedName>
        <fullName evidence="2">Uncharacterized protein</fullName>
    </submittedName>
</protein>
<keyword evidence="3" id="KW-1185">Reference proteome</keyword>
<sequence length="59" mass="6443">MNATPDRDIQLKDGETCSRTDACERYLTSLDTTFSNAVDNGTNQGSADYRPENKGPDGE</sequence>
<dbReference type="AlphaFoldDB" id="A0A1N7CTK1"/>
<name>A0A1N7CTK1_9EURY</name>
<dbReference type="Proteomes" id="UP000186914">
    <property type="component" value="Unassembled WGS sequence"/>
</dbReference>
<accession>A0A1N7CTK1</accession>
<feature type="compositionally biased region" description="Polar residues" evidence="1">
    <location>
        <begin position="34"/>
        <end position="46"/>
    </location>
</feature>
<gene>
    <name evidence="2" type="ORF">SAMN05421858_3244</name>
</gene>
<reference evidence="3" key="1">
    <citation type="submission" date="2017-01" db="EMBL/GenBank/DDBJ databases">
        <authorList>
            <person name="Varghese N."/>
            <person name="Submissions S."/>
        </authorList>
    </citation>
    <scope>NUCLEOTIDE SEQUENCE [LARGE SCALE GENOMIC DNA]</scope>
    <source>
        <strain evidence="3">CGMCC 1.7737</strain>
    </source>
</reference>
<dbReference type="EMBL" id="FTNO01000003">
    <property type="protein sequence ID" value="SIR66903.1"/>
    <property type="molecule type" value="Genomic_DNA"/>
</dbReference>